<evidence type="ECO:0000313" key="2">
    <source>
        <dbReference type="Proteomes" id="UP000008370"/>
    </source>
</evidence>
<reference evidence="1 2" key="1">
    <citation type="journal article" date="2012" name="BMC Genomics">
        <title>Comparative genomics of the white-rot fungi, Phanerochaete carnosa and P. chrysosporium, to elucidate the genetic basis of the distinct wood types they colonize.</title>
        <authorList>
            <person name="Suzuki H."/>
            <person name="MacDonald J."/>
            <person name="Syed K."/>
            <person name="Salamov A."/>
            <person name="Hori C."/>
            <person name="Aerts A."/>
            <person name="Henrissat B."/>
            <person name="Wiebenga A."/>
            <person name="vanKuyk P.A."/>
            <person name="Barry K."/>
            <person name="Lindquist E."/>
            <person name="LaButti K."/>
            <person name="Lapidus A."/>
            <person name="Lucas S."/>
            <person name="Coutinho P."/>
            <person name="Gong Y."/>
            <person name="Samejima M."/>
            <person name="Mahadevan R."/>
            <person name="Abou-Zaid M."/>
            <person name="de Vries R.P."/>
            <person name="Igarashi K."/>
            <person name="Yadav J.S."/>
            <person name="Grigoriev I.V."/>
            <person name="Master E.R."/>
        </authorList>
    </citation>
    <scope>NUCLEOTIDE SEQUENCE [LARGE SCALE GENOMIC DNA]</scope>
    <source>
        <strain evidence="1 2">HHB-10118-sp</strain>
    </source>
</reference>
<name>K5VSA1_PHACS</name>
<dbReference type="OrthoDB" id="2786563at2759"/>
<dbReference type="Proteomes" id="UP000008370">
    <property type="component" value="Unassembled WGS sequence"/>
</dbReference>
<evidence type="ECO:0000313" key="1">
    <source>
        <dbReference type="EMBL" id="EKM49655.1"/>
    </source>
</evidence>
<protein>
    <recommendedName>
        <fullName evidence="3">F-box domain-containing protein</fullName>
    </recommendedName>
</protein>
<dbReference type="GeneID" id="18919768"/>
<evidence type="ECO:0008006" key="3">
    <source>
        <dbReference type="Google" id="ProtNLM"/>
    </source>
</evidence>
<keyword evidence="2" id="KW-1185">Reference proteome</keyword>
<dbReference type="RefSeq" id="XP_007401538.1">
    <property type="nucleotide sequence ID" value="XM_007401476.1"/>
</dbReference>
<organism evidence="1 2">
    <name type="scientific">Phanerochaete carnosa (strain HHB-10118-sp)</name>
    <name type="common">White-rot fungus</name>
    <name type="synonym">Peniophora carnosa</name>
    <dbReference type="NCBI Taxonomy" id="650164"/>
    <lineage>
        <taxon>Eukaryota</taxon>
        <taxon>Fungi</taxon>
        <taxon>Dikarya</taxon>
        <taxon>Basidiomycota</taxon>
        <taxon>Agaricomycotina</taxon>
        <taxon>Agaricomycetes</taxon>
        <taxon>Polyporales</taxon>
        <taxon>Phanerochaetaceae</taxon>
        <taxon>Phanerochaete</taxon>
    </lineage>
</organism>
<gene>
    <name evidence="1" type="ORF">PHACADRAFT_33224</name>
</gene>
<sequence>MAEAKLPEEIIREILTLILPPFCAKTFLKFPLESRRPCWAQERPGALEEGGTNVLLISKRWLRIATPLLYQGVALRKSRHTSAVARLVKADPAVGRAIRYLRLEGGSMTRELSTLVKHAPNIHTVYVSEQMRTGESLDGLQRAMSLLRPTTLYIHLLAQTLHNWRAVREDEIALKAVVEVWPSIVSPRCTVSSRDRSS</sequence>
<proteinExistence type="predicted"/>
<dbReference type="KEGG" id="pco:PHACADRAFT_33224"/>
<accession>K5VSA1</accession>
<dbReference type="InParanoid" id="K5VSA1"/>
<dbReference type="AlphaFoldDB" id="K5VSA1"/>
<dbReference type="EMBL" id="JH930480">
    <property type="protein sequence ID" value="EKM49655.1"/>
    <property type="molecule type" value="Genomic_DNA"/>
</dbReference>
<dbReference type="HOGENOM" id="CLU_101462_0_0_1"/>